<keyword evidence="9" id="KW-0413">Isomerase</keyword>
<dbReference type="Proteomes" id="UP000199215">
    <property type="component" value="Unassembled WGS sequence"/>
</dbReference>
<gene>
    <name evidence="9" type="ORF">SAMN05192561_10691</name>
</gene>
<keyword evidence="3" id="KW-0732">Signal</keyword>
<reference evidence="9 10" key="1">
    <citation type="submission" date="2016-10" db="EMBL/GenBank/DDBJ databases">
        <authorList>
            <person name="de Groot N.N."/>
        </authorList>
    </citation>
    <scope>NUCLEOTIDE SEQUENCE [LARGE SCALE GENOMIC DNA]</scope>
    <source>
        <strain evidence="9 10">IBRC-M10418</strain>
    </source>
</reference>
<dbReference type="RefSeq" id="WP_092817250.1">
    <property type="nucleotide sequence ID" value="NZ_FNWU01000006.1"/>
</dbReference>
<dbReference type="AlphaFoldDB" id="A0A1H6J7G1"/>
<evidence type="ECO:0000313" key="9">
    <source>
        <dbReference type="EMBL" id="SEH55486.1"/>
    </source>
</evidence>
<dbReference type="EMBL" id="FNWU01000006">
    <property type="protein sequence ID" value="SEH55486.1"/>
    <property type="molecule type" value="Genomic_DNA"/>
</dbReference>
<dbReference type="Pfam" id="PF13462">
    <property type="entry name" value="Thioredoxin_4"/>
    <property type="match status" value="1"/>
</dbReference>
<dbReference type="GO" id="GO:0016491">
    <property type="term" value="F:oxidoreductase activity"/>
    <property type="evidence" value="ECO:0007669"/>
    <property type="project" value="UniProtKB-KW"/>
</dbReference>
<comment type="similarity">
    <text evidence="1">Belongs to the thioredoxin family. DsbA subfamily.</text>
</comment>
<evidence type="ECO:0000256" key="7">
    <source>
        <dbReference type="ARBA" id="ARBA00023284"/>
    </source>
</evidence>
<dbReference type="InterPro" id="IPR013766">
    <property type="entry name" value="Thioredoxin_domain"/>
</dbReference>
<evidence type="ECO:0000256" key="3">
    <source>
        <dbReference type="ARBA" id="ARBA00022729"/>
    </source>
</evidence>
<comment type="similarity">
    <text evidence="2">Belongs to the glutaredoxin family.</text>
</comment>
<proteinExistence type="inferred from homology"/>
<dbReference type="InterPro" id="IPR036249">
    <property type="entry name" value="Thioredoxin-like_sf"/>
</dbReference>
<keyword evidence="7" id="KW-0676">Redox-active center</keyword>
<name>A0A1H6J7G1_9EURY</name>
<keyword evidence="4" id="KW-0813">Transport</keyword>
<evidence type="ECO:0000256" key="5">
    <source>
        <dbReference type="ARBA" id="ARBA00023002"/>
    </source>
</evidence>
<dbReference type="GO" id="GO:0016853">
    <property type="term" value="F:isomerase activity"/>
    <property type="evidence" value="ECO:0007669"/>
    <property type="project" value="UniProtKB-KW"/>
</dbReference>
<dbReference type="InterPro" id="IPR012336">
    <property type="entry name" value="Thioredoxin-like_fold"/>
</dbReference>
<dbReference type="STRING" id="1267564.SAMN05192561_10691"/>
<evidence type="ECO:0000256" key="2">
    <source>
        <dbReference type="ARBA" id="ARBA00007787"/>
    </source>
</evidence>
<dbReference type="PANTHER" id="PTHR13887:SF14">
    <property type="entry name" value="DISULFIDE BOND FORMATION PROTEIN D"/>
    <property type="match status" value="1"/>
</dbReference>
<evidence type="ECO:0000259" key="8">
    <source>
        <dbReference type="PROSITE" id="PS51352"/>
    </source>
</evidence>
<dbReference type="PROSITE" id="PS51257">
    <property type="entry name" value="PROKAR_LIPOPROTEIN"/>
    <property type="match status" value="1"/>
</dbReference>
<dbReference type="OrthoDB" id="15256at2157"/>
<feature type="domain" description="Thioredoxin" evidence="8">
    <location>
        <begin position="24"/>
        <end position="215"/>
    </location>
</feature>
<keyword evidence="10" id="KW-1185">Reference proteome</keyword>
<evidence type="ECO:0000256" key="1">
    <source>
        <dbReference type="ARBA" id="ARBA00005791"/>
    </source>
</evidence>
<evidence type="ECO:0000256" key="6">
    <source>
        <dbReference type="ARBA" id="ARBA00023157"/>
    </source>
</evidence>
<evidence type="ECO:0000256" key="4">
    <source>
        <dbReference type="ARBA" id="ARBA00022982"/>
    </source>
</evidence>
<protein>
    <submittedName>
        <fullName evidence="9">Protein-disulfide isomerase</fullName>
    </submittedName>
</protein>
<dbReference type="PROSITE" id="PS51352">
    <property type="entry name" value="THIOREDOXIN_2"/>
    <property type="match status" value="1"/>
</dbReference>
<sequence length="215" mass="22758">MRSSRRTVLSSVGTAATIGVAGCLGGGSDVPDYDCETSPPGSTVSELPRPVLGDPDADVTVAVFKDFACPHCATWELEEAPTIESEYADPGTIRYEHWDFPIPVDDTWSPGVASAARGVQDRLGDEAFFSFAKTAFEHHESYSWDVVGYAAEEAGADPCPAIRDGEHGTYETVVSSDLRTGIDRGVEATPTVFVNGDPVAEPTADAVSTAIENAR</sequence>
<dbReference type="PANTHER" id="PTHR13887">
    <property type="entry name" value="GLUTATHIONE S-TRANSFERASE KAPPA"/>
    <property type="match status" value="1"/>
</dbReference>
<keyword evidence="5" id="KW-0560">Oxidoreductase</keyword>
<accession>A0A1H6J7G1</accession>
<dbReference type="SUPFAM" id="SSF52833">
    <property type="entry name" value="Thioredoxin-like"/>
    <property type="match status" value="1"/>
</dbReference>
<dbReference type="Gene3D" id="3.40.30.10">
    <property type="entry name" value="Glutaredoxin"/>
    <property type="match status" value="1"/>
</dbReference>
<evidence type="ECO:0000313" key="10">
    <source>
        <dbReference type="Proteomes" id="UP000199215"/>
    </source>
</evidence>
<organism evidence="9 10">
    <name type="scientific">Halopenitus malekzadehii</name>
    <dbReference type="NCBI Taxonomy" id="1267564"/>
    <lineage>
        <taxon>Archaea</taxon>
        <taxon>Methanobacteriati</taxon>
        <taxon>Methanobacteriota</taxon>
        <taxon>Stenosarchaea group</taxon>
        <taxon>Halobacteria</taxon>
        <taxon>Halobacteriales</taxon>
        <taxon>Haloferacaceae</taxon>
        <taxon>Halopenitus</taxon>
    </lineage>
</organism>
<keyword evidence="4" id="KW-0249">Electron transport</keyword>
<keyword evidence="6" id="KW-1015">Disulfide bond</keyword>